<evidence type="ECO:0000313" key="11">
    <source>
        <dbReference type="EMBL" id="RUO78426.1"/>
    </source>
</evidence>
<keyword evidence="5" id="KW-0997">Cell inner membrane</keyword>
<dbReference type="Gene3D" id="3.30.1360.100">
    <property type="entry name" value="General secretion pathway protein M, EpsM"/>
    <property type="match status" value="1"/>
</dbReference>
<comment type="subcellular location">
    <subcellularLocation>
        <location evidence="1">Cell inner membrane</location>
        <topology evidence="1">Single-pass membrane protein</topology>
    </subcellularLocation>
</comment>
<dbReference type="Pfam" id="PF04612">
    <property type="entry name" value="T2SSM"/>
    <property type="match status" value="1"/>
</dbReference>
<keyword evidence="12" id="KW-1185">Reference proteome</keyword>
<keyword evidence="7" id="KW-0653">Protein transport</keyword>
<name>A0A432ZKC8_9GAMM</name>
<protein>
    <submittedName>
        <fullName evidence="11">Type II secretion system protein M</fullName>
    </submittedName>
</protein>
<dbReference type="PIRSF" id="PIRSF006291">
    <property type="entry name" value="GspM"/>
    <property type="match status" value="1"/>
</dbReference>
<feature type="transmembrane region" description="Helical" evidence="10">
    <location>
        <begin position="42"/>
        <end position="61"/>
    </location>
</feature>
<evidence type="ECO:0000256" key="3">
    <source>
        <dbReference type="ARBA" id="ARBA00022448"/>
    </source>
</evidence>
<sequence length="186" mass="20153">MASVAHSSCAREGSNMAIEMLKTRINSAIEPHWSKLEQRERVLVSSLAGVVVIALLYLIFWRPIAVGIEERAEQITAQEQLLQLVREQAGQLQALQQQGGRQPAAASSGSLSQRVTQAASSAAIEITRIQPQGDDLLVAMNEVDFNQLINMLADLQARHGVTVVALDIATAGIPGQVRVRKLQVRG</sequence>
<keyword evidence="3" id="KW-0813">Transport</keyword>
<dbReference type="Proteomes" id="UP000288279">
    <property type="component" value="Unassembled WGS sequence"/>
</dbReference>
<evidence type="ECO:0000256" key="8">
    <source>
        <dbReference type="ARBA" id="ARBA00022989"/>
    </source>
</evidence>
<proteinExistence type="inferred from homology"/>
<dbReference type="InterPro" id="IPR007690">
    <property type="entry name" value="T2SS_GspM"/>
</dbReference>
<dbReference type="AlphaFoldDB" id="A0A432ZKC8"/>
<reference evidence="11 12" key="1">
    <citation type="journal article" date="2011" name="Front. Microbiol.">
        <title>Genomic signatures of strain selection and enhancement in Bacillus atrophaeus var. globigii, a historical biowarfare simulant.</title>
        <authorList>
            <person name="Gibbons H.S."/>
            <person name="Broomall S.M."/>
            <person name="McNew L.A."/>
            <person name="Daligault H."/>
            <person name="Chapman C."/>
            <person name="Bruce D."/>
            <person name="Karavis M."/>
            <person name="Krepps M."/>
            <person name="McGregor P.A."/>
            <person name="Hong C."/>
            <person name="Park K.H."/>
            <person name="Akmal A."/>
            <person name="Feldman A."/>
            <person name="Lin J.S."/>
            <person name="Chang W.E."/>
            <person name="Higgs B.W."/>
            <person name="Demirev P."/>
            <person name="Lindquist J."/>
            <person name="Liem A."/>
            <person name="Fochler E."/>
            <person name="Read T.D."/>
            <person name="Tapia R."/>
            <person name="Johnson S."/>
            <person name="Bishop-Lilly K.A."/>
            <person name="Detter C."/>
            <person name="Han C."/>
            <person name="Sozhamannan S."/>
            <person name="Rosenzweig C.N."/>
            <person name="Skowronski E.W."/>
        </authorList>
    </citation>
    <scope>NUCLEOTIDE SEQUENCE [LARGE SCALE GENOMIC DNA]</scope>
    <source>
        <strain evidence="11 12">PIT1</strain>
    </source>
</reference>
<evidence type="ECO:0000256" key="1">
    <source>
        <dbReference type="ARBA" id="ARBA00004377"/>
    </source>
</evidence>
<evidence type="ECO:0000256" key="7">
    <source>
        <dbReference type="ARBA" id="ARBA00022927"/>
    </source>
</evidence>
<keyword evidence="8 10" id="KW-1133">Transmembrane helix</keyword>
<keyword evidence="4" id="KW-1003">Cell membrane</keyword>
<evidence type="ECO:0000256" key="2">
    <source>
        <dbReference type="ARBA" id="ARBA00010637"/>
    </source>
</evidence>
<organism evidence="11 12">
    <name type="scientific">Pseudidiomarina taiwanensis</name>
    <dbReference type="NCBI Taxonomy" id="337250"/>
    <lineage>
        <taxon>Bacteria</taxon>
        <taxon>Pseudomonadati</taxon>
        <taxon>Pseudomonadota</taxon>
        <taxon>Gammaproteobacteria</taxon>
        <taxon>Alteromonadales</taxon>
        <taxon>Idiomarinaceae</taxon>
        <taxon>Pseudidiomarina</taxon>
    </lineage>
</organism>
<evidence type="ECO:0000256" key="5">
    <source>
        <dbReference type="ARBA" id="ARBA00022519"/>
    </source>
</evidence>
<comment type="similarity">
    <text evidence="2">Belongs to the GSP M family.</text>
</comment>
<evidence type="ECO:0000256" key="6">
    <source>
        <dbReference type="ARBA" id="ARBA00022692"/>
    </source>
</evidence>
<dbReference type="SUPFAM" id="SSF103054">
    <property type="entry name" value="General secretion pathway protein M, EpsM"/>
    <property type="match status" value="1"/>
</dbReference>
<dbReference type="GO" id="GO:0015627">
    <property type="term" value="C:type II protein secretion system complex"/>
    <property type="evidence" value="ECO:0007669"/>
    <property type="project" value="InterPro"/>
</dbReference>
<keyword evidence="9 10" id="KW-0472">Membrane</keyword>
<dbReference type="GO" id="GO:0005886">
    <property type="term" value="C:plasma membrane"/>
    <property type="evidence" value="ECO:0007669"/>
    <property type="project" value="UniProtKB-SubCell"/>
</dbReference>
<evidence type="ECO:0000256" key="4">
    <source>
        <dbReference type="ARBA" id="ARBA00022475"/>
    </source>
</evidence>
<dbReference type="GO" id="GO:0015628">
    <property type="term" value="P:protein secretion by the type II secretion system"/>
    <property type="evidence" value="ECO:0007669"/>
    <property type="project" value="InterPro"/>
</dbReference>
<evidence type="ECO:0000256" key="10">
    <source>
        <dbReference type="SAM" id="Phobius"/>
    </source>
</evidence>
<accession>A0A432ZKC8</accession>
<comment type="caution">
    <text evidence="11">The sequence shown here is derived from an EMBL/GenBank/DDBJ whole genome shotgun (WGS) entry which is preliminary data.</text>
</comment>
<evidence type="ECO:0000313" key="12">
    <source>
        <dbReference type="Proteomes" id="UP000288279"/>
    </source>
</evidence>
<gene>
    <name evidence="11" type="ORF">CWI83_05210</name>
</gene>
<dbReference type="InterPro" id="IPR023229">
    <property type="entry name" value="T2SS_M_periplasmic_sf"/>
</dbReference>
<keyword evidence="6 10" id="KW-0812">Transmembrane</keyword>
<dbReference type="EMBL" id="PIQG01000002">
    <property type="protein sequence ID" value="RUO78426.1"/>
    <property type="molecule type" value="Genomic_DNA"/>
</dbReference>
<evidence type="ECO:0000256" key="9">
    <source>
        <dbReference type="ARBA" id="ARBA00023136"/>
    </source>
</evidence>